<name>A9FK48_SORC5</name>
<evidence type="ECO:0000313" key="1">
    <source>
        <dbReference type="EMBL" id="CAN95080.1"/>
    </source>
</evidence>
<dbReference type="KEGG" id="scl:sce4917"/>
<reference evidence="1 2" key="1">
    <citation type="journal article" date="2007" name="Nat. Biotechnol.">
        <title>Complete genome sequence of the myxobacterium Sorangium cellulosum.</title>
        <authorList>
            <person name="Schneiker S."/>
            <person name="Perlova O."/>
            <person name="Kaiser O."/>
            <person name="Gerth K."/>
            <person name="Alici A."/>
            <person name="Altmeyer M.O."/>
            <person name="Bartels D."/>
            <person name="Bekel T."/>
            <person name="Beyer S."/>
            <person name="Bode E."/>
            <person name="Bode H.B."/>
            <person name="Bolten C.J."/>
            <person name="Choudhuri J.V."/>
            <person name="Doss S."/>
            <person name="Elnakady Y.A."/>
            <person name="Frank B."/>
            <person name="Gaigalat L."/>
            <person name="Goesmann A."/>
            <person name="Groeger C."/>
            <person name="Gross F."/>
            <person name="Jelsbak L."/>
            <person name="Jelsbak L."/>
            <person name="Kalinowski J."/>
            <person name="Kegler C."/>
            <person name="Knauber T."/>
            <person name="Konietzny S."/>
            <person name="Kopp M."/>
            <person name="Krause L."/>
            <person name="Krug D."/>
            <person name="Linke B."/>
            <person name="Mahmud T."/>
            <person name="Martinez-Arias R."/>
            <person name="McHardy A.C."/>
            <person name="Merai M."/>
            <person name="Meyer F."/>
            <person name="Mormann S."/>
            <person name="Munoz-Dorado J."/>
            <person name="Perez J."/>
            <person name="Pradella S."/>
            <person name="Rachid S."/>
            <person name="Raddatz G."/>
            <person name="Rosenau F."/>
            <person name="Rueckert C."/>
            <person name="Sasse F."/>
            <person name="Scharfe M."/>
            <person name="Schuster S.C."/>
            <person name="Suen G."/>
            <person name="Treuner-Lange A."/>
            <person name="Velicer G.J."/>
            <person name="Vorholter F.-J."/>
            <person name="Weissman K.J."/>
            <person name="Welch R.D."/>
            <person name="Wenzel S.C."/>
            <person name="Whitworth D.E."/>
            <person name="Wilhelm S."/>
            <person name="Wittmann C."/>
            <person name="Bloecker H."/>
            <person name="Puehler A."/>
            <person name="Mueller R."/>
        </authorList>
    </citation>
    <scope>NUCLEOTIDE SEQUENCE [LARGE SCALE GENOMIC DNA]</scope>
    <source>
        <strain evidence="2">So ce56</strain>
    </source>
</reference>
<gene>
    <name evidence="1" type="ordered locus">sce4917</name>
</gene>
<proteinExistence type="predicted"/>
<dbReference type="EMBL" id="AM746676">
    <property type="protein sequence ID" value="CAN95080.1"/>
    <property type="molecule type" value="Genomic_DNA"/>
</dbReference>
<sequence>MRSGPGLGSARAWRSTRGAALATLALLPAACSDFRPEDGGLADLADSETAAAAQQLTLPFPIDPRKSLIVTDVAILSTFSLQQVLQQLINQSGVTGLTPLSLFRQLMDTHRTGAAGLFPVPHCDDVAANPADIHPPGSPNPSEQPTGSINGWPVLCPRAVGDEAASDPFANPSADSAYMATALSNRFDLAPPDGSNCGEYRIVFARRGGHPDTNGLQRNFIIFEARLPNPNPSLGRQACLPVVQFWLNQSDPAKSVTTRRNELLSFYLLGLPGFEPVIHVDHYGHAAGPDRGQIRTNEFLNGASSPDAWSLREFRLMHGTSSPSLMIVPSFVKDNPAARLFSPAASSDPRVTDFQHDVFPDAVERLAAADDINRFGYPSALPDEMNGGESLMIPLQNNYLNAFSTGTSTLKSNIQAKLDAMGSTLTPDQIVGRAQTLACSGCHEPQDRDGTGTSNFDVGLSAPFPSTLVFTHTSEKTEPVDSSNPSGPRRFIISPALINVFLPFRQQVMTEYLLNDPILGFETPGAWTSPQAQLAVHTGRVREGISSLEIRNPTWINEIISPSFSTSGLAPVGNKIKVDVFVPVTLPPTAINPILKVQIDIPSAGISRLLTGVSLPGVTRGAFHTVAFEELPAPILSALNAGPSDVKLTFTLTVTPNTGPYYMDKVRFED</sequence>
<dbReference type="Proteomes" id="UP000002139">
    <property type="component" value="Chromosome"/>
</dbReference>
<organism evidence="1 2">
    <name type="scientific">Sorangium cellulosum (strain So ce56)</name>
    <name type="common">Polyangium cellulosum (strain So ce56)</name>
    <dbReference type="NCBI Taxonomy" id="448385"/>
    <lineage>
        <taxon>Bacteria</taxon>
        <taxon>Pseudomonadati</taxon>
        <taxon>Myxococcota</taxon>
        <taxon>Polyangia</taxon>
        <taxon>Polyangiales</taxon>
        <taxon>Polyangiaceae</taxon>
        <taxon>Sorangium</taxon>
    </lineage>
</organism>
<dbReference type="RefSeq" id="WP_012237549.1">
    <property type="nucleotide sequence ID" value="NC_010162.1"/>
</dbReference>
<dbReference type="eggNOG" id="ENOG5030ICV">
    <property type="taxonomic scope" value="Bacteria"/>
</dbReference>
<protein>
    <submittedName>
        <fullName evidence="1">Uncharacterized protein</fullName>
    </submittedName>
</protein>
<keyword evidence="2" id="KW-1185">Reference proteome</keyword>
<dbReference type="HOGENOM" id="CLU_026232_0_0_7"/>
<evidence type="ECO:0000313" key="2">
    <source>
        <dbReference type="Proteomes" id="UP000002139"/>
    </source>
</evidence>
<accession>A9FK48</accession>
<dbReference type="AlphaFoldDB" id="A9FK48"/>